<protein>
    <submittedName>
        <fullName evidence="2">DUF3078 domain-containing protein</fullName>
    </submittedName>
</protein>
<reference evidence="3" key="1">
    <citation type="journal article" date="2019" name="Int. J. Syst. Evol. Microbiol.">
        <title>The Global Catalogue of Microorganisms (GCM) 10K type strain sequencing project: providing services to taxonomists for standard genome sequencing and annotation.</title>
        <authorList>
            <consortium name="The Broad Institute Genomics Platform"/>
            <consortium name="The Broad Institute Genome Sequencing Center for Infectious Disease"/>
            <person name="Wu L."/>
            <person name="Ma J."/>
        </authorList>
    </citation>
    <scope>NUCLEOTIDE SEQUENCE [LARGE SCALE GENOMIC DNA]</scope>
    <source>
        <strain evidence="3">CGMCC 4.7466</strain>
    </source>
</reference>
<feature type="signal peptide" evidence="1">
    <location>
        <begin position="1"/>
        <end position="20"/>
    </location>
</feature>
<gene>
    <name evidence="2" type="ORF">ACFPFU_12135</name>
</gene>
<evidence type="ECO:0000313" key="3">
    <source>
        <dbReference type="Proteomes" id="UP001595818"/>
    </source>
</evidence>
<accession>A0ABV9T1U6</accession>
<dbReference type="EMBL" id="JBHSJJ010000006">
    <property type="protein sequence ID" value="MFC4872438.1"/>
    <property type="molecule type" value="Genomic_DNA"/>
</dbReference>
<dbReference type="Pfam" id="PF11276">
    <property type="entry name" value="DUF3078"/>
    <property type="match status" value="1"/>
</dbReference>
<dbReference type="InterPro" id="IPR021428">
    <property type="entry name" value="DUF3078"/>
</dbReference>
<dbReference type="RefSeq" id="WP_377064829.1">
    <property type="nucleotide sequence ID" value="NZ_JBHSJJ010000006.1"/>
</dbReference>
<comment type="caution">
    <text evidence="2">The sequence shown here is derived from an EMBL/GenBank/DDBJ whole genome shotgun (WGS) entry which is preliminary data.</text>
</comment>
<organism evidence="2 3">
    <name type="scientific">Negadavirga shengliensis</name>
    <dbReference type="NCBI Taxonomy" id="1389218"/>
    <lineage>
        <taxon>Bacteria</taxon>
        <taxon>Pseudomonadati</taxon>
        <taxon>Bacteroidota</taxon>
        <taxon>Cytophagia</taxon>
        <taxon>Cytophagales</taxon>
        <taxon>Cyclobacteriaceae</taxon>
        <taxon>Negadavirga</taxon>
    </lineage>
</organism>
<name>A0ABV9T1U6_9BACT</name>
<keyword evidence="1" id="KW-0732">Signal</keyword>
<sequence length="306" mass="34633">MKKFFLNALLLGFSAATLMAQEEEQDIAQDVLADTVARDTTYWQSEFSAGLNFNQAGFSSNWKAGGVNSVAFGSIIAGKALYQKDRVTWDNELELLFGIVRNEGEQTRKSNDRIFLDTKLGYSLSRSWSAFFSLNFLSQFAEGYEYNADGTRSLISDFMAPGFLTSSLGLEFKPSQEFSLRIGPFSPRFTFVNNPDIINNVPTNYGVHEGESVRMEWLAMQLFANFDKNITDNFNIKSRYMMYANYETLAWDTIDHRLDVTLTAKITDFINVTLTSISLYDIDQDPGIQYSQALALGILYKVNNKK</sequence>
<feature type="chain" id="PRO_5045259666" evidence="1">
    <location>
        <begin position="21"/>
        <end position="306"/>
    </location>
</feature>
<evidence type="ECO:0000313" key="2">
    <source>
        <dbReference type="EMBL" id="MFC4872438.1"/>
    </source>
</evidence>
<proteinExistence type="predicted"/>
<dbReference type="Proteomes" id="UP001595818">
    <property type="component" value="Unassembled WGS sequence"/>
</dbReference>
<keyword evidence="3" id="KW-1185">Reference proteome</keyword>
<evidence type="ECO:0000256" key="1">
    <source>
        <dbReference type="SAM" id="SignalP"/>
    </source>
</evidence>